<feature type="transmembrane region" description="Helical" evidence="7">
    <location>
        <begin position="137"/>
        <end position="155"/>
    </location>
</feature>
<comment type="caution">
    <text evidence="8">The sequence shown here is derived from an EMBL/GenBank/DDBJ whole genome shotgun (WGS) entry which is preliminary data.</text>
</comment>
<keyword evidence="3" id="KW-1003">Cell membrane</keyword>
<evidence type="ECO:0000256" key="4">
    <source>
        <dbReference type="ARBA" id="ARBA00022692"/>
    </source>
</evidence>
<dbReference type="EMBL" id="BNJK01000001">
    <property type="protein sequence ID" value="GHO92989.1"/>
    <property type="molecule type" value="Genomic_DNA"/>
</dbReference>
<evidence type="ECO:0000256" key="6">
    <source>
        <dbReference type="ARBA" id="ARBA00023136"/>
    </source>
</evidence>
<gene>
    <name evidence="8" type="ORF">KSF_030370</name>
</gene>
<keyword evidence="4 7" id="KW-0812">Transmembrane</keyword>
<dbReference type="GO" id="GO:0005886">
    <property type="term" value="C:plasma membrane"/>
    <property type="evidence" value="ECO:0007669"/>
    <property type="project" value="UniProtKB-SubCell"/>
</dbReference>
<dbReference type="InterPro" id="IPR002293">
    <property type="entry name" value="AA/rel_permease1"/>
</dbReference>
<protein>
    <submittedName>
        <fullName evidence="8">Amino acid transporter</fullName>
    </submittedName>
</protein>
<evidence type="ECO:0000313" key="8">
    <source>
        <dbReference type="EMBL" id="GHO92989.1"/>
    </source>
</evidence>
<sequence>MIKQVWQKQALPSEEYASKALPQIMNTSDLTMVFMMIMFFINNPVGTAGAGAVSFTYWIIGAVVFFIPCVIATAQLGSMFPYEGSTYNWTHKALGGFWSLFASVSYWVPGVLGMVAGAGIGVTFIQGLHTGWLAEPWQQGLLLIGFLLFSAFLSTQRLRIVLNIVKVVMLLTWAVIALLGLAAIVWLLTGHHSATNFAETRDWAITPGTFGLFGTVTLAYLGADVSLNMGGEVTTRKAIPRHLLIGGIGVIVCYLIVTLSLLVVQGADAANVGPFAIIALIDQVFGKILGNIAAVCVIAFFPIFTTVLNCSFARLLMVTSIDRRLPIGLGRLNKNRAPANAIIFQTLVAIVFVLLAFLAPYVIAFTKPADLANEVFTISLSALTLMWAISTSFLFVDLAVLYFRDRQFFRQHLIVPMPILWICIIVAPVACVLAIVVTLYYSPIPQLIGNNQWGYLVGGLTAGCLVIAAVASMFATSEAAWQDQVGTNDIQWIDGSNRNNRPLQ</sequence>
<keyword evidence="6 7" id="KW-0472">Membrane</keyword>
<dbReference type="Proteomes" id="UP000597444">
    <property type="component" value="Unassembled WGS sequence"/>
</dbReference>
<keyword evidence="2" id="KW-0813">Transport</keyword>
<name>A0A8J3IK99_9CHLR</name>
<dbReference type="RefSeq" id="WP_220203798.1">
    <property type="nucleotide sequence ID" value="NZ_BNJK01000001.1"/>
</dbReference>
<accession>A0A8J3IK99</accession>
<evidence type="ECO:0000256" key="3">
    <source>
        <dbReference type="ARBA" id="ARBA00022475"/>
    </source>
</evidence>
<dbReference type="PANTHER" id="PTHR42770">
    <property type="entry name" value="AMINO ACID TRANSPORTER-RELATED"/>
    <property type="match status" value="1"/>
</dbReference>
<dbReference type="Pfam" id="PF13520">
    <property type="entry name" value="AA_permease_2"/>
    <property type="match status" value="1"/>
</dbReference>
<feature type="transmembrane region" description="Helical" evidence="7">
    <location>
        <begin position="21"/>
        <end position="43"/>
    </location>
</feature>
<feature type="transmembrane region" description="Helical" evidence="7">
    <location>
        <begin position="203"/>
        <end position="223"/>
    </location>
</feature>
<feature type="transmembrane region" description="Helical" evidence="7">
    <location>
        <begin position="415"/>
        <end position="441"/>
    </location>
</feature>
<feature type="transmembrane region" description="Helical" evidence="7">
    <location>
        <begin position="375"/>
        <end position="403"/>
    </location>
</feature>
<proteinExistence type="predicted"/>
<comment type="subcellular location">
    <subcellularLocation>
        <location evidence="1">Cell membrane</location>
        <topology evidence="1">Multi-pass membrane protein</topology>
    </subcellularLocation>
</comment>
<evidence type="ECO:0000256" key="7">
    <source>
        <dbReference type="SAM" id="Phobius"/>
    </source>
</evidence>
<evidence type="ECO:0000256" key="2">
    <source>
        <dbReference type="ARBA" id="ARBA00022448"/>
    </source>
</evidence>
<feature type="transmembrane region" description="Helical" evidence="7">
    <location>
        <begin position="97"/>
        <end position="125"/>
    </location>
</feature>
<feature type="transmembrane region" description="Helical" evidence="7">
    <location>
        <begin position="337"/>
        <end position="363"/>
    </location>
</feature>
<dbReference type="InterPro" id="IPR050367">
    <property type="entry name" value="APC_superfamily"/>
</dbReference>
<organism evidence="8 9">
    <name type="scientific">Reticulibacter mediterranei</name>
    <dbReference type="NCBI Taxonomy" id="2778369"/>
    <lineage>
        <taxon>Bacteria</taxon>
        <taxon>Bacillati</taxon>
        <taxon>Chloroflexota</taxon>
        <taxon>Ktedonobacteria</taxon>
        <taxon>Ktedonobacterales</taxon>
        <taxon>Reticulibacteraceae</taxon>
        <taxon>Reticulibacter</taxon>
    </lineage>
</organism>
<dbReference type="PIRSF" id="PIRSF006060">
    <property type="entry name" value="AA_transporter"/>
    <property type="match status" value="1"/>
</dbReference>
<keyword evidence="9" id="KW-1185">Reference proteome</keyword>
<feature type="transmembrane region" description="Helical" evidence="7">
    <location>
        <begin position="167"/>
        <end position="188"/>
    </location>
</feature>
<evidence type="ECO:0000313" key="9">
    <source>
        <dbReference type="Proteomes" id="UP000597444"/>
    </source>
</evidence>
<evidence type="ECO:0000256" key="1">
    <source>
        <dbReference type="ARBA" id="ARBA00004651"/>
    </source>
</evidence>
<dbReference type="PANTHER" id="PTHR42770:SF15">
    <property type="entry name" value="GLUTAMATE_GAMMA-AMINOBUTYRATE ANTIPORTER-RELATED"/>
    <property type="match status" value="1"/>
</dbReference>
<dbReference type="Gene3D" id="1.20.1740.10">
    <property type="entry name" value="Amino acid/polyamine transporter I"/>
    <property type="match status" value="1"/>
</dbReference>
<feature type="transmembrane region" description="Helical" evidence="7">
    <location>
        <begin position="292"/>
        <end position="316"/>
    </location>
</feature>
<dbReference type="AlphaFoldDB" id="A0A8J3IK99"/>
<evidence type="ECO:0000256" key="5">
    <source>
        <dbReference type="ARBA" id="ARBA00022989"/>
    </source>
</evidence>
<reference evidence="8" key="1">
    <citation type="submission" date="2020-10" db="EMBL/GenBank/DDBJ databases">
        <title>Taxonomic study of unclassified bacteria belonging to the class Ktedonobacteria.</title>
        <authorList>
            <person name="Yabe S."/>
            <person name="Wang C.M."/>
            <person name="Zheng Y."/>
            <person name="Sakai Y."/>
            <person name="Cavaletti L."/>
            <person name="Monciardini P."/>
            <person name="Donadio S."/>
        </authorList>
    </citation>
    <scope>NUCLEOTIDE SEQUENCE</scope>
    <source>
        <strain evidence="8">ID150040</strain>
    </source>
</reference>
<feature type="transmembrane region" description="Helical" evidence="7">
    <location>
        <begin position="243"/>
        <end position="264"/>
    </location>
</feature>
<feature type="transmembrane region" description="Helical" evidence="7">
    <location>
        <begin position="55"/>
        <end position="76"/>
    </location>
</feature>
<keyword evidence="5 7" id="KW-1133">Transmembrane helix</keyword>
<dbReference type="GO" id="GO:0022857">
    <property type="term" value="F:transmembrane transporter activity"/>
    <property type="evidence" value="ECO:0007669"/>
    <property type="project" value="InterPro"/>
</dbReference>
<feature type="transmembrane region" description="Helical" evidence="7">
    <location>
        <begin position="453"/>
        <end position="475"/>
    </location>
</feature>